<proteinExistence type="predicted"/>
<protein>
    <recommendedName>
        <fullName evidence="2">Exonuclease domain-containing protein</fullName>
    </recommendedName>
</protein>
<dbReference type="SUPFAM" id="SSF53098">
    <property type="entry name" value="Ribonuclease H-like"/>
    <property type="match status" value="1"/>
</dbReference>
<dbReference type="InterPro" id="IPR036397">
    <property type="entry name" value="RNaseH_sf"/>
</dbReference>
<reference evidence="3 4" key="1">
    <citation type="journal article" date="2025" name="Int. J. Syst. Evol. Microbiol.">
        <title>Desulfovibrio falkowii sp. nov., Porphyromonas miyakawae sp. nov., Mediterraneibacter flintii sp. nov. and Owariibacterium komagatae gen. nov., sp. nov., isolated from human faeces.</title>
        <authorList>
            <person name="Hamaguchi T."/>
            <person name="Ohara M."/>
            <person name="Hisatomi A."/>
            <person name="Sekiguchi K."/>
            <person name="Takeda J.I."/>
            <person name="Ueyama J."/>
            <person name="Ito M."/>
            <person name="Nishiwaki H."/>
            <person name="Ogi T."/>
            <person name="Hirayama M."/>
            <person name="Ohkuma M."/>
            <person name="Sakamoto M."/>
            <person name="Ohno K."/>
        </authorList>
    </citation>
    <scope>NUCLEOTIDE SEQUENCE [LARGE SCALE GENOMIC DNA]</scope>
    <source>
        <strain evidence="3 4">13CB11C</strain>
    </source>
</reference>
<keyword evidence="4" id="KW-1185">Reference proteome</keyword>
<evidence type="ECO:0000259" key="2">
    <source>
        <dbReference type="SMART" id="SM00479"/>
    </source>
</evidence>
<dbReference type="SMART" id="SM00479">
    <property type="entry name" value="EXOIII"/>
    <property type="match status" value="1"/>
</dbReference>
<keyword evidence="1" id="KW-0472">Membrane</keyword>
<dbReference type="Pfam" id="PF00929">
    <property type="entry name" value="RNase_T"/>
    <property type="match status" value="1"/>
</dbReference>
<dbReference type="Gene3D" id="3.30.420.10">
    <property type="entry name" value="Ribonuclease H-like superfamily/Ribonuclease H"/>
    <property type="match status" value="1"/>
</dbReference>
<sequence length="272" mass="30966">MFFVDVALLVLIVVALYWFGTKRKHRQRTITEELFTLPGASLNVTKSSLFHFPKAPKGSEPYFLCFDTETCSTQPGDLLFYEEAVVPTRVVVLSYALLDTKGRLIESHFDLLHADETITPEAEQIHGISTVMMQRSGHTPTSVYTPFARSLEKAKVVVAHNLFFHKVMMDADCLHYGLPSLPWSGKAALCTMEKGEYFMERLNLNPMHKAPRLTELYGVLYFRKPDLLLSYTNKGEADLKLLIAVLLYMLDAHTLPQFRDYDLLNDLESVQP</sequence>
<keyword evidence="1" id="KW-1133">Transmembrane helix</keyword>
<accession>A0ABQ0DZQ4</accession>
<evidence type="ECO:0000256" key="1">
    <source>
        <dbReference type="SAM" id="Phobius"/>
    </source>
</evidence>
<name>A0ABQ0DZQ4_9PORP</name>
<dbReference type="RefSeq" id="WP_411914760.1">
    <property type="nucleotide sequence ID" value="NZ_BAAFSF010000001.1"/>
</dbReference>
<dbReference type="EMBL" id="BAAFSF010000001">
    <property type="protein sequence ID" value="GAB1250932.1"/>
    <property type="molecule type" value="Genomic_DNA"/>
</dbReference>
<comment type="caution">
    <text evidence="3">The sequence shown here is derived from an EMBL/GenBank/DDBJ whole genome shotgun (WGS) entry which is preliminary data.</text>
</comment>
<dbReference type="InterPro" id="IPR013520">
    <property type="entry name" value="Ribonucl_H"/>
</dbReference>
<evidence type="ECO:0000313" key="3">
    <source>
        <dbReference type="EMBL" id="GAB1250932.1"/>
    </source>
</evidence>
<gene>
    <name evidence="3" type="ORF">Tsumi_00360</name>
</gene>
<dbReference type="InterPro" id="IPR012337">
    <property type="entry name" value="RNaseH-like_sf"/>
</dbReference>
<evidence type="ECO:0000313" key="4">
    <source>
        <dbReference type="Proteomes" id="UP001628220"/>
    </source>
</evidence>
<organism evidence="3 4">
    <name type="scientific">Porphyromonas miyakawae</name>
    <dbReference type="NCBI Taxonomy" id="3137470"/>
    <lineage>
        <taxon>Bacteria</taxon>
        <taxon>Pseudomonadati</taxon>
        <taxon>Bacteroidota</taxon>
        <taxon>Bacteroidia</taxon>
        <taxon>Bacteroidales</taxon>
        <taxon>Porphyromonadaceae</taxon>
        <taxon>Porphyromonas</taxon>
    </lineage>
</organism>
<feature type="transmembrane region" description="Helical" evidence="1">
    <location>
        <begin position="6"/>
        <end position="21"/>
    </location>
</feature>
<feature type="domain" description="Exonuclease" evidence="2">
    <location>
        <begin position="62"/>
        <end position="255"/>
    </location>
</feature>
<dbReference type="Proteomes" id="UP001628220">
    <property type="component" value="Unassembled WGS sequence"/>
</dbReference>
<keyword evidence="1" id="KW-0812">Transmembrane</keyword>